<dbReference type="InterPro" id="IPR043148">
    <property type="entry name" value="TagF_C"/>
</dbReference>
<evidence type="ECO:0008006" key="3">
    <source>
        <dbReference type="Google" id="ProtNLM"/>
    </source>
</evidence>
<evidence type="ECO:0000313" key="2">
    <source>
        <dbReference type="Proteomes" id="UP000056109"/>
    </source>
</evidence>
<protein>
    <recommendedName>
        <fullName evidence="3">Glycerophosphotransferase</fullName>
    </recommendedName>
</protein>
<gene>
    <name evidence="1" type="ORF">ASN_124</name>
</gene>
<dbReference type="SUPFAM" id="SSF53756">
    <property type="entry name" value="UDP-Glycosyltransferase/glycogen phosphorylase"/>
    <property type="match status" value="1"/>
</dbReference>
<organism evidence="1 2">
    <name type="scientific">Acetobacter senegalensis</name>
    <dbReference type="NCBI Taxonomy" id="446692"/>
    <lineage>
        <taxon>Bacteria</taxon>
        <taxon>Pseudomonadati</taxon>
        <taxon>Pseudomonadota</taxon>
        <taxon>Alphaproteobacteria</taxon>
        <taxon>Acetobacterales</taxon>
        <taxon>Acetobacteraceae</taxon>
        <taxon>Acetobacter</taxon>
    </lineage>
</organism>
<dbReference type="Proteomes" id="UP000056109">
    <property type="component" value="Chromosome I"/>
</dbReference>
<reference evidence="2" key="1">
    <citation type="submission" date="2014-09" db="EMBL/GenBank/DDBJ databases">
        <authorList>
            <person name="Illeghems K.G."/>
        </authorList>
    </citation>
    <scope>NUCLEOTIDE SEQUENCE [LARGE SCALE GENOMIC DNA]</scope>
    <source>
        <strain evidence="2">108B</strain>
    </source>
</reference>
<dbReference type="EMBL" id="LN606600">
    <property type="protein sequence ID" value="CEF39569.1"/>
    <property type="molecule type" value="Genomic_DNA"/>
</dbReference>
<name>A0A0U5EU25_9PROT</name>
<sequence length="376" mass="42863">MQAYAVMNVAFLYIAEPYQCYHGASLALALGAYAGVDVVNYYNFPETREHLKRIGRVMGAPEPDMKFLDRSFPIKMHEAAKRLDRVKLMLLRQNAEELNQYDAIVATEYTAGFLRKLGVTRPKLILVLHGAGDRLVDDEALMRDFDFTLLPGPKVEQYSLQKNLVRPGHYATVGLPRMDVCAAMQQDTPEGLFSNPRPFVLYNAHCKRKLSSLPRFMPALFKGFKGQSRYNLVVAPHIKTFHKSLGMKTRFMKRYNAPTIHVDTQSDRLIDMTYTAHADIYVGDVSSQVYEFLVKPRPCVFLNTTGIEWRNNPHFLHWNLGEVVDRPEEVMPAIMRAQEVHARYRPLQEKLVKDSLGDPVLGASKRGAAAIIRFMK</sequence>
<dbReference type="AlphaFoldDB" id="A0A0U5EU25"/>
<evidence type="ECO:0000313" key="1">
    <source>
        <dbReference type="EMBL" id="CEF39569.1"/>
    </source>
</evidence>
<keyword evidence="2" id="KW-1185">Reference proteome</keyword>
<dbReference type="Gene3D" id="3.40.50.12580">
    <property type="match status" value="1"/>
</dbReference>
<proteinExistence type="predicted"/>
<dbReference type="PATRIC" id="fig|446692.3.peg.58"/>
<accession>A0A0U5EU25</accession>
<dbReference type="KEGG" id="asz:ASN_124"/>